<feature type="domain" description="L-fucose isomerase C-terminal" evidence="3">
    <location>
        <begin position="325"/>
        <end position="444"/>
    </location>
</feature>
<dbReference type="PANTHER" id="PTHR36120">
    <property type="entry name" value="FUCOSE ISOMERASE"/>
    <property type="match status" value="1"/>
</dbReference>
<reference evidence="4 6" key="1">
    <citation type="submission" date="2020-06" db="EMBL/GenBank/DDBJ databases">
        <title>Anoxygenic phototrophic Chloroflexota member uses a Type I reaction center.</title>
        <authorList>
            <person name="Tsuji J.M."/>
            <person name="Shaw N.A."/>
            <person name="Nagashima S."/>
            <person name="Venkiteswaran J."/>
            <person name="Schiff S.L."/>
            <person name="Hanada S."/>
            <person name="Tank M."/>
            <person name="Neufeld J.D."/>
        </authorList>
    </citation>
    <scope>NUCLEOTIDE SEQUENCE [LARGE SCALE GENOMIC DNA]</scope>
    <source>
        <strain evidence="4">L227-S17</strain>
    </source>
</reference>
<dbReference type="Proteomes" id="UP000521676">
    <property type="component" value="Unassembled WGS sequence"/>
</dbReference>
<evidence type="ECO:0000313" key="6">
    <source>
        <dbReference type="Proteomes" id="UP000521676"/>
    </source>
</evidence>
<sequence>MKIGLAGLGRIQFDIEEASRLYKQIANFLNETFPQAEIVTGAELATTPEQAINIAHQLKSAGVDALVLHLATFTDSSLITALFTELDVPTILWAMPEPSIGDATRLRLNSLCGVNLAAYTLTSSGRKYRYVYGLPGEVEVKTELSRNIGALSLDRTLRSLKLGVIGSRPPGFFPSGYDELKLWKEIGPHIQLYNLNQIFGAAGEIPPDTTEEVRSMLQSCLNGLHELPDQVVCTAANTYQALTELATKEGLGALAVKCWPEFFVEHQAAACGVLAALSENGITAACEADVHGAVTMKALSLLSGAPTFLADLVSMDRQKDSIVLWHCGNAAFSLSANPKERKAGVHSNRKVGVTAMFPLKPGRVTLARLSYSQGKYRLLVLEGEALDSPLLFMGNTAEVRPDVGGKKLLDTIVYGGYEHHMVMAYGHYADSLSAWGELLGIEVVRL</sequence>
<keyword evidence="2" id="KW-0119">Carbohydrate metabolism</keyword>
<dbReference type="InterPro" id="IPR009015">
    <property type="entry name" value="Fucose_isomerase_N/cen_sf"/>
</dbReference>
<geneLocation type="plasmid" evidence="5 7">
    <name>unnamed1</name>
</geneLocation>
<accession>A0A8T7M434</accession>
<dbReference type="GO" id="GO:0005737">
    <property type="term" value="C:cytoplasm"/>
    <property type="evidence" value="ECO:0007669"/>
    <property type="project" value="InterPro"/>
</dbReference>
<dbReference type="CDD" id="cd00578">
    <property type="entry name" value="L-fuc_L-ara-isomerases"/>
    <property type="match status" value="1"/>
</dbReference>
<keyword evidence="7" id="KW-1185">Reference proteome</keyword>
<evidence type="ECO:0000259" key="3">
    <source>
        <dbReference type="Pfam" id="PF02952"/>
    </source>
</evidence>
<organism evidence="4 6">
    <name type="scientific">Candidatus Chlorohelix allophototropha</name>
    <dbReference type="NCBI Taxonomy" id="3003348"/>
    <lineage>
        <taxon>Bacteria</taxon>
        <taxon>Bacillati</taxon>
        <taxon>Chloroflexota</taxon>
        <taxon>Chloroflexia</taxon>
        <taxon>Candidatus Chloroheliales</taxon>
        <taxon>Candidatus Chloroheliaceae</taxon>
        <taxon>Candidatus Chlorohelix</taxon>
    </lineage>
</organism>
<evidence type="ECO:0000313" key="5">
    <source>
        <dbReference type="EMBL" id="WJW70167.1"/>
    </source>
</evidence>
<dbReference type="Proteomes" id="UP001431572">
    <property type="component" value="Plasmid unnamed1"/>
</dbReference>
<protein>
    <submittedName>
        <fullName evidence="4">L-fucose/L-arabinose isomerase family protein</fullName>
    </submittedName>
</protein>
<dbReference type="SUPFAM" id="SSF53743">
    <property type="entry name" value="FucI/AraA N-terminal and middle domains"/>
    <property type="match status" value="1"/>
</dbReference>
<name>A0A8T7M434_9CHLR</name>
<dbReference type="GO" id="GO:0008736">
    <property type="term" value="F:L-fucose isomerase activity"/>
    <property type="evidence" value="ECO:0007669"/>
    <property type="project" value="InterPro"/>
</dbReference>
<dbReference type="GO" id="GO:0006004">
    <property type="term" value="P:fucose metabolic process"/>
    <property type="evidence" value="ECO:0007669"/>
    <property type="project" value="InterPro"/>
</dbReference>
<gene>
    <name evidence="4" type="ORF">HXX08_13350</name>
    <name evidence="5" type="ORF">OZ401_004675</name>
</gene>
<evidence type="ECO:0000256" key="1">
    <source>
        <dbReference type="ARBA" id="ARBA00023235"/>
    </source>
</evidence>
<dbReference type="InterPro" id="IPR015888">
    <property type="entry name" value="Fuc_isomerase_C"/>
</dbReference>
<reference evidence="5" key="2">
    <citation type="journal article" date="2024" name="Nature">
        <title>Anoxygenic phototroph of the Chloroflexota uses a type I reaction centre.</title>
        <authorList>
            <person name="Tsuji J.M."/>
            <person name="Shaw N.A."/>
            <person name="Nagashima S."/>
            <person name="Venkiteswaran J.J."/>
            <person name="Schiff S.L."/>
            <person name="Watanabe T."/>
            <person name="Fukui M."/>
            <person name="Hanada S."/>
            <person name="Tank M."/>
            <person name="Neufeld J.D."/>
        </authorList>
    </citation>
    <scope>NUCLEOTIDE SEQUENCE</scope>
    <source>
        <strain evidence="5">L227-S17</strain>
        <plasmid evidence="5 7">unnamed1</plasmid>
    </source>
</reference>
<dbReference type="RefSeq" id="WP_341472046.1">
    <property type="nucleotide sequence ID" value="NZ_CP128401.1"/>
</dbReference>
<dbReference type="AlphaFoldDB" id="A0A8T7M434"/>
<evidence type="ECO:0000256" key="2">
    <source>
        <dbReference type="ARBA" id="ARBA00023277"/>
    </source>
</evidence>
<proteinExistence type="predicted"/>
<dbReference type="PANTHER" id="PTHR36120:SF1">
    <property type="entry name" value="L-FUCOSE ISOMERASE C-TERMINAL DOMAIN-CONTAINING PROTEIN"/>
    <property type="match status" value="1"/>
</dbReference>
<dbReference type="SUPFAM" id="SSF50443">
    <property type="entry name" value="FucI/AraA C-terminal domain-like"/>
    <property type="match status" value="1"/>
</dbReference>
<keyword evidence="1 4" id="KW-0413">Isomerase</keyword>
<dbReference type="Pfam" id="PF02952">
    <property type="entry name" value="Fucose_iso_C"/>
    <property type="match status" value="1"/>
</dbReference>
<evidence type="ECO:0000313" key="7">
    <source>
        <dbReference type="Proteomes" id="UP001431572"/>
    </source>
</evidence>
<dbReference type="InterPro" id="IPR004216">
    <property type="entry name" value="Fuc/Ara_isomerase_C"/>
</dbReference>
<evidence type="ECO:0000313" key="4">
    <source>
        <dbReference type="EMBL" id="NWJ46847.1"/>
    </source>
</evidence>
<dbReference type="EMBL" id="CP128401">
    <property type="protein sequence ID" value="WJW70167.1"/>
    <property type="molecule type" value="Genomic_DNA"/>
</dbReference>
<dbReference type="EMBL" id="JACATZ010000001">
    <property type="protein sequence ID" value="NWJ46847.1"/>
    <property type="molecule type" value="Genomic_DNA"/>
</dbReference>
<keyword evidence="5" id="KW-0614">Plasmid</keyword>